<feature type="chain" id="PRO_5046516140" evidence="3">
    <location>
        <begin position="27"/>
        <end position="222"/>
    </location>
</feature>
<evidence type="ECO:0000313" key="5">
    <source>
        <dbReference type="EMBL" id="MFC2968072.1"/>
    </source>
</evidence>
<accession>A0ABV7AFU4</accession>
<gene>
    <name evidence="5" type="ORF">ACFOES_08205</name>
</gene>
<evidence type="ECO:0000256" key="1">
    <source>
        <dbReference type="ARBA" id="ARBA00022723"/>
    </source>
</evidence>
<dbReference type="RefSeq" id="WP_377832736.1">
    <property type="nucleotide sequence ID" value="NZ_JBHRSK010000004.1"/>
</dbReference>
<protein>
    <submittedName>
        <fullName evidence="5">Sulfocyanin-like copper-binding protein</fullName>
    </submittedName>
</protein>
<dbReference type="SUPFAM" id="SSF49503">
    <property type="entry name" value="Cupredoxins"/>
    <property type="match status" value="1"/>
</dbReference>
<keyword evidence="3" id="KW-0732">Signal</keyword>
<organism evidence="5 6">
    <name type="scientific">Acidimangrovimonas pyrenivorans</name>
    <dbReference type="NCBI Taxonomy" id="2030798"/>
    <lineage>
        <taxon>Bacteria</taxon>
        <taxon>Pseudomonadati</taxon>
        <taxon>Pseudomonadota</taxon>
        <taxon>Alphaproteobacteria</taxon>
        <taxon>Rhodobacterales</taxon>
        <taxon>Paracoccaceae</taxon>
        <taxon>Acidimangrovimonas</taxon>
    </lineage>
</organism>
<sequence length="222" mass="22998">MKIATFLKCSSLIVAIAGLAAPAAFAQGMMGSGQGMVGGGPGMMGATANDRPVALGWGGAVWSYARVKRYLATSETEGVVDGRTVRFKGSDITIDMVAVQPDHPDGTFEVHGVTNPTLVVPAGATVHLNLVNMDYGSDMEHGVVVSPAAPPYGAYAMMQTGPGLARIAPPIPWRSAEDPGKADYAEAGTTFTARRPGVYWYVCQTPGHAAKGMFGKLLVQGG</sequence>
<dbReference type="EMBL" id="JBHRSK010000004">
    <property type="protein sequence ID" value="MFC2968072.1"/>
    <property type="molecule type" value="Genomic_DNA"/>
</dbReference>
<dbReference type="PROSITE" id="PS00079">
    <property type="entry name" value="MULTICOPPER_OXIDASE1"/>
    <property type="match status" value="1"/>
</dbReference>
<keyword evidence="2" id="KW-0186">Copper</keyword>
<name>A0ABV7AFU4_9RHOB</name>
<comment type="caution">
    <text evidence="5">The sequence shown here is derived from an EMBL/GenBank/DDBJ whole genome shotgun (WGS) entry which is preliminary data.</text>
</comment>
<evidence type="ECO:0000256" key="3">
    <source>
        <dbReference type="SAM" id="SignalP"/>
    </source>
</evidence>
<dbReference type="Proteomes" id="UP001595443">
    <property type="component" value="Unassembled WGS sequence"/>
</dbReference>
<reference evidence="6" key="1">
    <citation type="journal article" date="2019" name="Int. J. Syst. Evol. Microbiol.">
        <title>The Global Catalogue of Microorganisms (GCM) 10K type strain sequencing project: providing services to taxonomists for standard genome sequencing and annotation.</title>
        <authorList>
            <consortium name="The Broad Institute Genomics Platform"/>
            <consortium name="The Broad Institute Genome Sequencing Center for Infectious Disease"/>
            <person name="Wu L."/>
            <person name="Ma J."/>
        </authorList>
    </citation>
    <scope>NUCLEOTIDE SEQUENCE [LARGE SCALE GENOMIC DNA]</scope>
    <source>
        <strain evidence="6">KCTC 62192</strain>
    </source>
</reference>
<evidence type="ECO:0000259" key="4">
    <source>
        <dbReference type="Pfam" id="PF06525"/>
    </source>
</evidence>
<evidence type="ECO:0000256" key="2">
    <source>
        <dbReference type="ARBA" id="ARBA00023008"/>
    </source>
</evidence>
<dbReference type="InterPro" id="IPR028871">
    <property type="entry name" value="BlueCu_1_BS"/>
</dbReference>
<dbReference type="InterPro" id="IPR049544">
    <property type="entry name" value="SoxE-like_C"/>
</dbReference>
<dbReference type="Gene3D" id="2.60.40.420">
    <property type="entry name" value="Cupredoxins - blue copper proteins"/>
    <property type="match status" value="1"/>
</dbReference>
<dbReference type="InterPro" id="IPR033138">
    <property type="entry name" value="Cu_oxidase_CS"/>
</dbReference>
<keyword evidence="6" id="KW-1185">Reference proteome</keyword>
<dbReference type="PROSITE" id="PS00196">
    <property type="entry name" value="COPPER_BLUE"/>
    <property type="match status" value="1"/>
</dbReference>
<dbReference type="InterPro" id="IPR008972">
    <property type="entry name" value="Cupredoxin"/>
</dbReference>
<keyword evidence="1" id="KW-0479">Metal-binding</keyword>
<proteinExistence type="predicted"/>
<feature type="signal peptide" evidence="3">
    <location>
        <begin position="1"/>
        <end position="26"/>
    </location>
</feature>
<dbReference type="PRINTS" id="PR00158">
    <property type="entry name" value="RUSTICYANIN"/>
</dbReference>
<evidence type="ECO:0000313" key="6">
    <source>
        <dbReference type="Proteomes" id="UP001595443"/>
    </source>
</evidence>
<feature type="domain" description="Sulfocyanin-like C-terminal" evidence="4">
    <location>
        <begin position="98"/>
        <end position="219"/>
    </location>
</feature>
<dbReference type="Pfam" id="PF06525">
    <property type="entry name" value="SoxE"/>
    <property type="match status" value="1"/>
</dbReference>
<dbReference type="InterPro" id="IPR001243">
    <property type="entry name" value="Rusticyanin"/>
</dbReference>